<feature type="region of interest" description="Disordered" evidence="2">
    <location>
        <begin position="476"/>
        <end position="503"/>
    </location>
</feature>
<proteinExistence type="predicted"/>
<feature type="coiled-coil region" evidence="1">
    <location>
        <begin position="71"/>
        <end position="98"/>
    </location>
</feature>
<feature type="compositionally biased region" description="Pro residues" evidence="2">
    <location>
        <begin position="1"/>
        <end position="10"/>
    </location>
</feature>
<feature type="compositionally biased region" description="Basic and acidic residues" evidence="2">
    <location>
        <begin position="154"/>
        <end position="171"/>
    </location>
</feature>
<evidence type="ECO:0000313" key="3">
    <source>
        <dbReference type="EMBL" id="KAK1733703.1"/>
    </source>
</evidence>
<accession>A0AAD8XU56</accession>
<feature type="compositionally biased region" description="Low complexity" evidence="2">
    <location>
        <begin position="20"/>
        <end position="29"/>
    </location>
</feature>
<evidence type="ECO:0000256" key="2">
    <source>
        <dbReference type="SAM" id="MobiDB-lite"/>
    </source>
</evidence>
<feature type="compositionally biased region" description="Basic and acidic residues" evidence="2">
    <location>
        <begin position="272"/>
        <end position="310"/>
    </location>
</feature>
<evidence type="ECO:0008006" key="5">
    <source>
        <dbReference type="Google" id="ProtNLM"/>
    </source>
</evidence>
<feature type="region of interest" description="Disordered" evidence="2">
    <location>
        <begin position="1"/>
        <end position="29"/>
    </location>
</feature>
<keyword evidence="4" id="KW-1185">Reference proteome</keyword>
<reference evidence="3" key="1">
    <citation type="submission" date="2023-06" db="EMBL/GenBank/DDBJ databases">
        <title>Survivors Of The Sea: Transcriptome response of Skeletonema marinoi to long-term dormancy.</title>
        <authorList>
            <person name="Pinder M.I.M."/>
            <person name="Kourtchenko O."/>
            <person name="Robertson E.K."/>
            <person name="Larsson T."/>
            <person name="Maumus F."/>
            <person name="Osuna-Cruz C.M."/>
            <person name="Vancaester E."/>
            <person name="Stenow R."/>
            <person name="Vandepoele K."/>
            <person name="Ploug H."/>
            <person name="Bruchert V."/>
            <person name="Godhe A."/>
            <person name="Topel M."/>
        </authorList>
    </citation>
    <scope>NUCLEOTIDE SEQUENCE</scope>
    <source>
        <strain evidence="3">R05AC</strain>
    </source>
</reference>
<feature type="compositionally biased region" description="Low complexity" evidence="2">
    <location>
        <begin position="247"/>
        <end position="258"/>
    </location>
</feature>
<feature type="compositionally biased region" description="Basic and acidic residues" evidence="2">
    <location>
        <begin position="476"/>
        <end position="488"/>
    </location>
</feature>
<evidence type="ECO:0000256" key="1">
    <source>
        <dbReference type="SAM" id="Coils"/>
    </source>
</evidence>
<keyword evidence="1" id="KW-0175">Coiled coil</keyword>
<evidence type="ECO:0000313" key="4">
    <source>
        <dbReference type="Proteomes" id="UP001224775"/>
    </source>
</evidence>
<feature type="region of interest" description="Disordered" evidence="2">
    <location>
        <begin position="144"/>
        <end position="171"/>
    </location>
</feature>
<feature type="compositionally biased region" description="Low complexity" evidence="2">
    <location>
        <begin position="332"/>
        <end position="373"/>
    </location>
</feature>
<dbReference type="Proteomes" id="UP001224775">
    <property type="component" value="Unassembled WGS sequence"/>
</dbReference>
<organism evidence="3 4">
    <name type="scientific">Skeletonema marinoi</name>
    <dbReference type="NCBI Taxonomy" id="267567"/>
    <lineage>
        <taxon>Eukaryota</taxon>
        <taxon>Sar</taxon>
        <taxon>Stramenopiles</taxon>
        <taxon>Ochrophyta</taxon>
        <taxon>Bacillariophyta</taxon>
        <taxon>Coscinodiscophyceae</taxon>
        <taxon>Thalassiosirophycidae</taxon>
        <taxon>Thalassiosirales</taxon>
        <taxon>Skeletonemataceae</taxon>
        <taxon>Skeletonema</taxon>
        <taxon>Skeletonema marinoi-dohrnii complex</taxon>
    </lineage>
</organism>
<feature type="region of interest" description="Disordered" evidence="2">
    <location>
        <begin position="240"/>
        <end position="385"/>
    </location>
</feature>
<sequence>MTTPSPPPPSNGHEGGSKPTTTTDDSSSTIRLTLQVDNTSALPIFLQGRTVAIRGGQLDRYTLDAKEPIQRQQIHSQLEQARRLRASLEDAASKVEALSSSSSSSSSSTNSKKSLYAQAMNILQSSLPQIHQLEKLTNALEEGGGYTTTNLHGNESEKTRKQQRRELDMEKEREREQQIIRKHLREFVRESNPMAKIDHEEMEEDVDSLVDGMNIKLEGTGMMMMKGTTRSFNEEILNVSPSSSGRAAALPTTTTTATVNNKPSKRKSSSHSLEDQTRKKSKPDLKRSKSNDSSSRRDDGRRSKVVQDGKKNKRSDKQQFASSKKDPPQDVPPSSSSMSRPPSSMSNVSIKDNRTTTSTKKSSPPATAAAAAKKMPKPRATKKCHECRKSSNRHRVCNFWKLSGFTGAKCGKVFCIDCLTSKYSVGDDVRGDPSTPNGNDIEEIMRNSNLDSEWHCPSCLGVCQCHVCVAQRKREEEREKNRGDGERKSQRRATAHSSYYNFF</sequence>
<gene>
    <name evidence="3" type="ORF">QTG54_015558</name>
</gene>
<name>A0AAD8XU56_9STRA</name>
<dbReference type="AlphaFoldDB" id="A0AAD8XU56"/>
<dbReference type="EMBL" id="JATAAI010000045">
    <property type="protein sequence ID" value="KAK1733703.1"/>
    <property type="molecule type" value="Genomic_DNA"/>
</dbReference>
<comment type="caution">
    <text evidence="3">The sequence shown here is derived from an EMBL/GenBank/DDBJ whole genome shotgun (WGS) entry which is preliminary data.</text>
</comment>
<protein>
    <recommendedName>
        <fullName evidence="5">Zinc-finger domain-containing protein</fullName>
    </recommendedName>
</protein>